<gene>
    <name evidence="2" type="ORF">VNI00_011322</name>
</gene>
<evidence type="ECO:0000256" key="1">
    <source>
        <dbReference type="SAM" id="MobiDB-lite"/>
    </source>
</evidence>
<keyword evidence="3" id="KW-1185">Reference proteome</keyword>
<evidence type="ECO:0000313" key="2">
    <source>
        <dbReference type="EMBL" id="KAK7037331.1"/>
    </source>
</evidence>
<proteinExistence type="predicted"/>
<accession>A0AAW0CGM4</accession>
<name>A0AAW0CGM4_9AGAR</name>
<dbReference type="AlphaFoldDB" id="A0AAW0CGM4"/>
<reference evidence="2 3" key="1">
    <citation type="submission" date="2024-01" db="EMBL/GenBank/DDBJ databases">
        <title>A draft genome for a cacao thread blight-causing isolate of Paramarasmius palmivorus.</title>
        <authorList>
            <person name="Baruah I.K."/>
            <person name="Bukari Y."/>
            <person name="Amoako-Attah I."/>
            <person name="Meinhardt L.W."/>
            <person name="Bailey B.A."/>
            <person name="Cohen S.P."/>
        </authorList>
    </citation>
    <scope>NUCLEOTIDE SEQUENCE [LARGE SCALE GENOMIC DNA]</scope>
    <source>
        <strain evidence="2 3">GH-12</strain>
    </source>
</reference>
<dbReference type="Proteomes" id="UP001383192">
    <property type="component" value="Unassembled WGS sequence"/>
</dbReference>
<dbReference type="EMBL" id="JAYKXP010000048">
    <property type="protein sequence ID" value="KAK7037331.1"/>
    <property type="molecule type" value="Genomic_DNA"/>
</dbReference>
<comment type="caution">
    <text evidence="2">The sequence shown here is derived from an EMBL/GenBank/DDBJ whole genome shotgun (WGS) entry which is preliminary data.</text>
</comment>
<feature type="region of interest" description="Disordered" evidence="1">
    <location>
        <begin position="1"/>
        <end position="21"/>
    </location>
</feature>
<evidence type="ECO:0000313" key="3">
    <source>
        <dbReference type="Proteomes" id="UP001383192"/>
    </source>
</evidence>
<protein>
    <recommendedName>
        <fullName evidence="4">Protein kinase domain-containing protein</fullName>
    </recommendedName>
</protein>
<feature type="region of interest" description="Disordered" evidence="1">
    <location>
        <begin position="353"/>
        <end position="459"/>
    </location>
</feature>
<organism evidence="2 3">
    <name type="scientific">Paramarasmius palmivorus</name>
    <dbReference type="NCBI Taxonomy" id="297713"/>
    <lineage>
        <taxon>Eukaryota</taxon>
        <taxon>Fungi</taxon>
        <taxon>Dikarya</taxon>
        <taxon>Basidiomycota</taxon>
        <taxon>Agaricomycotina</taxon>
        <taxon>Agaricomycetes</taxon>
        <taxon>Agaricomycetidae</taxon>
        <taxon>Agaricales</taxon>
        <taxon>Marasmiineae</taxon>
        <taxon>Marasmiaceae</taxon>
        <taxon>Paramarasmius</taxon>
    </lineage>
</organism>
<feature type="compositionally biased region" description="Low complexity" evidence="1">
    <location>
        <begin position="405"/>
        <end position="416"/>
    </location>
</feature>
<feature type="compositionally biased region" description="Low complexity" evidence="1">
    <location>
        <begin position="1"/>
        <end position="19"/>
    </location>
</feature>
<evidence type="ECO:0008006" key="4">
    <source>
        <dbReference type="Google" id="ProtNLM"/>
    </source>
</evidence>
<sequence length="516" mass="55987">MDTPSSDTTLTDADLDNPNWGYPLTRMRNELHAALGGGHGSVDDEQSDSDSDSDVDLVYDIDFESHITSLLSLTPSIPIAQLSTQHCKATKTPFTLLSLSPTSSHLLTHLTLNHPSLRVDPWNPAPYIICAVDRSSTSPNDETTTTIYLCIRHLIPYNVPPFKIVANWVDMFRQILEGLTFLHENGVVHGGFSSSAEEGVPLIMLDPSADPHSDSDCSEVALDRTRYPVRYYFTNLEKAQIVSPPSGLGALYSSTTTTTTTTTTATSPASSPTKTPAQEACRDDLASLGHFLHSLLENSGIPESPLRKKLVSLMRSMQQGTLRTADEARRLFEVLVGSVDGELLAASVEVGLGDGQGEVGRERKQSIVVDLGQDTDSMRKERKEKLKPRKPSLPFGLLAGRKESVSPPAIVSPISSTKKHPDPNQHNSDSDEDEKTLFDGNSDDSSSTSSLYKGKGKERRPWVFRSLSEGTHRHRHGKGRHRLMPSLDVGGVSGVGVEGVEEGVKAMGLGLGSEQV</sequence>